<evidence type="ECO:0000313" key="3">
    <source>
        <dbReference type="Proteomes" id="UP000249066"/>
    </source>
</evidence>
<reference evidence="2 3" key="1">
    <citation type="submission" date="2017-08" db="EMBL/GenBank/DDBJ databases">
        <title>Infants hospitalized years apart are colonized by the same room-sourced microbial strains.</title>
        <authorList>
            <person name="Brooks B."/>
            <person name="Olm M.R."/>
            <person name="Firek B.A."/>
            <person name="Baker R."/>
            <person name="Thomas B.C."/>
            <person name="Morowitz M.J."/>
            <person name="Banfield J.F."/>
        </authorList>
    </citation>
    <scope>NUCLEOTIDE SEQUENCE [LARGE SCALE GENOMIC DNA]</scope>
    <source>
        <strain evidence="2">S2_018_000_R2_101</strain>
    </source>
</reference>
<dbReference type="AlphaFoldDB" id="A0A2W5C2G2"/>
<name>A0A2W5C2G2_9SPHN</name>
<evidence type="ECO:0000256" key="1">
    <source>
        <dbReference type="SAM" id="MobiDB-lite"/>
    </source>
</evidence>
<evidence type="ECO:0008006" key="4">
    <source>
        <dbReference type="Google" id="ProtNLM"/>
    </source>
</evidence>
<dbReference type="EMBL" id="QFNN01000059">
    <property type="protein sequence ID" value="PZO89431.1"/>
    <property type="molecule type" value="Genomic_DNA"/>
</dbReference>
<dbReference type="Proteomes" id="UP000249066">
    <property type="component" value="Unassembled WGS sequence"/>
</dbReference>
<accession>A0A2W5C2G2</accession>
<gene>
    <name evidence="2" type="ORF">DI623_10220</name>
</gene>
<sequence>MPALAAGRAAAGECWSASLKKQRAAIGLFLLTCSCVAPRQAPPTPAPKPAPPPPAPTPTPVKPEGDDWRDWPITPGIWTYRATETGGNARFAAPGAQAAELMLICARQTREIMIVRPAAAAVTGTMTIQTSSGANAVPIRAGSATLPASSPLLDQMGYSRGRFMVTIEGVPRLIAPAWPEVLRVTEDCR</sequence>
<comment type="caution">
    <text evidence="2">The sequence shown here is derived from an EMBL/GenBank/DDBJ whole genome shotgun (WGS) entry which is preliminary data.</text>
</comment>
<evidence type="ECO:0000313" key="2">
    <source>
        <dbReference type="EMBL" id="PZO89431.1"/>
    </source>
</evidence>
<feature type="compositionally biased region" description="Pro residues" evidence="1">
    <location>
        <begin position="40"/>
        <end position="61"/>
    </location>
</feature>
<organism evidence="2 3">
    <name type="scientific">Sphingomonas sanxanigenens</name>
    <dbReference type="NCBI Taxonomy" id="397260"/>
    <lineage>
        <taxon>Bacteria</taxon>
        <taxon>Pseudomonadati</taxon>
        <taxon>Pseudomonadota</taxon>
        <taxon>Alphaproteobacteria</taxon>
        <taxon>Sphingomonadales</taxon>
        <taxon>Sphingomonadaceae</taxon>
        <taxon>Sphingomonas</taxon>
    </lineage>
</organism>
<feature type="region of interest" description="Disordered" evidence="1">
    <location>
        <begin position="40"/>
        <end position="68"/>
    </location>
</feature>
<proteinExistence type="predicted"/>
<protein>
    <recommendedName>
        <fullName evidence="4">Lipoprotein</fullName>
    </recommendedName>
</protein>